<accession>A0A3R6YP32</accession>
<name>A0A3R6YP32_9LACO</name>
<reference evidence="1 2" key="1">
    <citation type="submission" date="2018-07" db="EMBL/GenBank/DDBJ databases">
        <title>Genome sequences of six Lactobacillus spp. isolated from bumble bee guts.</title>
        <authorList>
            <person name="Motta E.V.S."/>
            <person name="Moran N.A."/>
        </authorList>
    </citation>
    <scope>NUCLEOTIDE SEQUENCE [LARGE SCALE GENOMIC DNA]</scope>
    <source>
        <strain evidence="1 2">BI-1.1</strain>
    </source>
</reference>
<comment type="caution">
    <text evidence="1">The sequence shown here is derived from an EMBL/GenBank/DDBJ whole genome shotgun (WGS) entry which is preliminary data.</text>
</comment>
<proteinExistence type="predicted"/>
<sequence>MSKYKQLQHAYQQQQLIDVVMRPTKDIYTGTICQLNSRYLLMRVYNDYGLLNGYVLIAIRAIAFVSDHGADLERIKQRIKIAQSKELFASQELTVPPFSADHLLTTVLKYLIDQQLIVLIIGATNYQYQQAKIQALNKQQVKIATVDFFDFAYNNQPIAFMKNQFDAIEFGGQELNQATKFFLQPHKHQLPIMVKANLHLIPLLKSLKDKETLIMVYINTSNNNFYVGKIININNQEMVLSLVDQDGYFGGYALIRLSEVSFVSTQTDYLRIIATYRTWHQQDQTFVQPVLDDKMQFDNQNLWQSVFQQATLQKLMLRVQFRQLNTDFLAYGLQAKEKSVKLAVFDDLQRQTTQIQEFKYDDFARITFGYLNSYFTKAELIN</sequence>
<dbReference type="EMBL" id="QOCR01000001">
    <property type="protein sequence ID" value="RHW52275.1"/>
    <property type="molecule type" value="Genomic_DNA"/>
</dbReference>
<evidence type="ECO:0000313" key="2">
    <source>
        <dbReference type="Proteomes" id="UP000284109"/>
    </source>
</evidence>
<keyword evidence="2" id="KW-1185">Reference proteome</keyword>
<dbReference type="RefSeq" id="WP_118900153.1">
    <property type="nucleotide sequence ID" value="NZ_QOCR01000001.1"/>
</dbReference>
<dbReference type="AlphaFoldDB" id="A0A3R6YP32"/>
<gene>
    <name evidence="1" type="ORF">DS831_02820</name>
</gene>
<dbReference type="OrthoDB" id="2313946at2"/>
<evidence type="ECO:0000313" key="1">
    <source>
        <dbReference type="EMBL" id="RHW52275.1"/>
    </source>
</evidence>
<dbReference type="Proteomes" id="UP000284109">
    <property type="component" value="Unassembled WGS sequence"/>
</dbReference>
<protein>
    <submittedName>
        <fullName evidence="1">Uncharacterized protein</fullName>
    </submittedName>
</protein>
<organism evidence="1 2">
    <name type="scientific">Bombilactobacillus bombi</name>
    <dbReference type="NCBI Taxonomy" id="1303590"/>
    <lineage>
        <taxon>Bacteria</taxon>
        <taxon>Bacillati</taxon>
        <taxon>Bacillota</taxon>
        <taxon>Bacilli</taxon>
        <taxon>Lactobacillales</taxon>
        <taxon>Lactobacillaceae</taxon>
        <taxon>Bombilactobacillus</taxon>
    </lineage>
</organism>